<comment type="catalytic activity">
    <reaction evidence="10">
        <text>N-octadecanoyl-L-phenylalanine + H2O = octadecanoate + L-phenylalanine</text>
        <dbReference type="Rhea" id="RHEA:64128"/>
        <dbReference type="ChEBI" id="CHEBI:15377"/>
        <dbReference type="ChEBI" id="CHEBI:25629"/>
        <dbReference type="ChEBI" id="CHEBI:58095"/>
        <dbReference type="ChEBI" id="CHEBI:149700"/>
    </reaction>
    <physiologicalReaction direction="left-to-right" evidence="10">
        <dbReference type="Rhea" id="RHEA:64129"/>
    </physiologicalReaction>
</comment>
<evidence type="ECO:0000256" key="18">
    <source>
        <dbReference type="ARBA" id="ARBA00048597"/>
    </source>
</evidence>
<dbReference type="AlphaFoldDB" id="A0AAD9KK04"/>
<evidence type="ECO:0000256" key="15">
    <source>
        <dbReference type="ARBA" id="ARBA00048380"/>
    </source>
</evidence>
<dbReference type="InterPro" id="IPR036264">
    <property type="entry name" value="Bact_exopeptidase_dim_dom"/>
</dbReference>
<comment type="catalytic activity">
    <reaction evidence="14">
        <text>N-(9Z-octadecenoyl)-L-methionine + H2O = (9Z)-octadecenoate + L-methionine</text>
        <dbReference type="Rhea" id="RHEA:64144"/>
        <dbReference type="ChEBI" id="CHEBI:15377"/>
        <dbReference type="ChEBI" id="CHEBI:30823"/>
        <dbReference type="ChEBI" id="CHEBI:57844"/>
        <dbReference type="ChEBI" id="CHEBI:149732"/>
    </reaction>
    <physiologicalReaction direction="left-to-right" evidence="14">
        <dbReference type="Rhea" id="RHEA:64145"/>
    </physiologicalReaction>
</comment>
<evidence type="ECO:0000256" key="22">
    <source>
        <dbReference type="ARBA" id="ARBA00048840"/>
    </source>
</evidence>
<evidence type="ECO:0000256" key="7">
    <source>
        <dbReference type="ARBA" id="ARBA00046147"/>
    </source>
</evidence>
<comment type="function">
    <text evidence="7">Secreted enzyme that regulates the endogenous N-fatty acyl amino acid (NAAs) tissue and circulating levels by functioning as a bidirectional NAA synthase/hydrolase. It condenses free fatty acids and free amino acids to generate NAAs and bidirectionally catalyzes the reverse hydrolysis reaction. Some of these NAAs stimulate oxidative metabolism via mitochondrial uncoupling, increasing energy expenditure in a UPC1-independent manner. Thereby, this secreted protein may indirectly regulate whole body energy expenditure. PM20D1 circulates in tight association with both low- and high-density (LDL and HDL,respectively) lipoprotein particles.</text>
</comment>
<dbReference type="InterPro" id="IPR002933">
    <property type="entry name" value="Peptidase_M20"/>
</dbReference>
<evidence type="ECO:0000256" key="21">
    <source>
        <dbReference type="ARBA" id="ARBA00048827"/>
    </source>
</evidence>
<accession>A0AAD9KK04</accession>
<comment type="catalytic activity">
    <reaction evidence="24">
        <text>N-(5Z,8Z,11Z,14Z-eicosatetraenoyl)-L-serine + H2O = (5Z,8Z,11Z,14Z)-eicosatetraenoate + L-serine</text>
        <dbReference type="Rhea" id="RHEA:64116"/>
        <dbReference type="ChEBI" id="CHEBI:15377"/>
        <dbReference type="ChEBI" id="CHEBI:32395"/>
        <dbReference type="ChEBI" id="CHEBI:33384"/>
        <dbReference type="ChEBI" id="CHEBI:149697"/>
    </reaction>
    <physiologicalReaction direction="left-to-right" evidence="24">
        <dbReference type="Rhea" id="RHEA:64117"/>
    </physiologicalReaction>
    <physiologicalReaction direction="right-to-left" evidence="24">
        <dbReference type="Rhea" id="RHEA:64118"/>
    </physiologicalReaction>
</comment>
<name>A0AAD9KK04_RIDPI</name>
<evidence type="ECO:0000256" key="2">
    <source>
        <dbReference type="ARBA" id="ARBA00006247"/>
    </source>
</evidence>
<evidence type="ECO:0000256" key="13">
    <source>
        <dbReference type="ARBA" id="ARBA00047879"/>
    </source>
</evidence>
<dbReference type="PANTHER" id="PTHR45962">
    <property type="entry name" value="N-FATTY-ACYL-AMINO ACID SYNTHASE/HYDROLASE PM20D1"/>
    <property type="match status" value="1"/>
</dbReference>
<keyword evidence="6" id="KW-0862">Zinc</keyword>
<dbReference type="GO" id="GO:0006520">
    <property type="term" value="P:amino acid metabolic process"/>
    <property type="evidence" value="ECO:0007669"/>
    <property type="project" value="TreeGrafter"/>
</dbReference>
<feature type="domain" description="Peptidase M20 dimerisation" evidence="27">
    <location>
        <begin position="120"/>
        <end position="211"/>
    </location>
</feature>
<sequence>MTAKAVQIVSKCVLWSAVAASSLVLVLLVRTLGLTSREIDIPASRPRRRDEDFVPADDSRIGRFVHGIRCMTVGGVEGGYNIGKVMVERHIRLEFILDEGTPITDGIIPGVEVPVAIIGISEKGSLTLNLSVHTSGGHASMPNPESSIGILSSALARLEANPHPSMFGLGPERPFFEHVAPKDNVIAPVATAVVNHRIHPAQTVDEVGEILSKCLLWSFTAASSLVLVLLVRTLGLTSREIDIPASRPRRRDEDFVPADDSRIGRFVHGIRCMTVSTEPHVQNYSELTRLRQFIETTTLEEWEEPPFEGNIKDNYIYGRGTLDTKDVVFGILEALEFLLKRGHQPKRSFYIAFGHDEEVGGLEGARNICKVMAKRHIKLEFILDEGLPVTDGMIPGVEVLAYDKKIINDNRVTFEVGTHFEPMPNSPFGADCFGYQTIKASILHVFGYKNTIVAPGLLTAYTDTRHYVSLSSNVYRFSPLCLRSEDIARVHGVNERISVKNYEEAINFYVQVMLHADRSILC</sequence>
<comment type="similarity">
    <text evidence="2">Belongs to the peptidase M20A family.</text>
</comment>
<comment type="catalytic activity">
    <reaction evidence="11">
        <text>N-(9Z-octadecenoyl)-L-tyrosine + H2O = L-tyrosine + (9Z)-octadecenoate</text>
        <dbReference type="Rhea" id="RHEA:64184"/>
        <dbReference type="ChEBI" id="CHEBI:15377"/>
        <dbReference type="ChEBI" id="CHEBI:30823"/>
        <dbReference type="ChEBI" id="CHEBI:58315"/>
        <dbReference type="ChEBI" id="CHEBI:149734"/>
    </reaction>
    <physiologicalReaction direction="left-to-right" evidence="11">
        <dbReference type="Rhea" id="RHEA:64185"/>
    </physiologicalReaction>
</comment>
<evidence type="ECO:0000256" key="16">
    <source>
        <dbReference type="ARBA" id="ARBA00048402"/>
    </source>
</evidence>
<comment type="catalytic activity">
    <reaction evidence="13">
        <text>N-hexadecanoyl-L-phenylalanine + H2O = hexadecanoate + L-phenylalanine</text>
        <dbReference type="Rhea" id="RHEA:64124"/>
        <dbReference type="ChEBI" id="CHEBI:7896"/>
        <dbReference type="ChEBI" id="CHEBI:15377"/>
        <dbReference type="ChEBI" id="CHEBI:58095"/>
        <dbReference type="ChEBI" id="CHEBI:149699"/>
    </reaction>
    <physiologicalReaction direction="left-to-right" evidence="13">
        <dbReference type="Rhea" id="RHEA:64125"/>
    </physiologicalReaction>
</comment>
<keyword evidence="5" id="KW-0378">Hydrolase</keyword>
<keyword evidence="26" id="KW-0812">Transmembrane</keyword>
<comment type="caution">
    <text evidence="28">The sequence shown here is derived from an EMBL/GenBank/DDBJ whole genome shotgun (WGS) entry which is preliminary data.</text>
</comment>
<evidence type="ECO:0000256" key="23">
    <source>
        <dbReference type="ARBA" id="ARBA00048879"/>
    </source>
</evidence>
<dbReference type="SUPFAM" id="SSF55031">
    <property type="entry name" value="Bacterial exopeptidase dimerisation domain"/>
    <property type="match status" value="1"/>
</dbReference>
<evidence type="ECO:0000256" key="10">
    <source>
        <dbReference type="ARBA" id="ARBA00047723"/>
    </source>
</evidence>
<dbReference type="EMBL" id="JAODUO010000926">
    <property type="protein sequence ID" value="KAK2172816.1"/>
    <property type="molecule type" value="Genomic_DNA"/>
</dbReference>
<comment type="catalytic activity">
    <reaction evidence="21">
        <text>N-(9Z-octadecenoyl)-L-leucine + H2O = L-leucine + (9Z)-octadecenoate</text>
        <dbReference type="Rhea" id="RHEA:51360"/>
        <dbReference type="ChEBI" id="CHEBI:15377"/>
        <dbReference type="ChEBI" id="CHEBI:30823"/>
        <dbReference type="ChEBI" id="CHEBI:57427"/>
        <dbReference type="ChEBI" id="CHEBI:134035"/>
    </reaction>
    <physiologicalReaction direction="left-to-right" evidence="21">
        <dbReference type="Rhea" id="RHEA:51361"/>
    </physiologicalReaction>
    <physiologicalReaction direction="right-to-left" evidence="21">
        <dbReference type="Rhea" id="RHEA:51362"/>
    </physiologicalReaction>
</comment>
<evidence type="ECO:0000256" key="4">
    <source>
        <dbReference type="ARBA" id="ARBA00022723"/>
    </source>
</evidence>
<dbReference type="Proteomes" id="UP001209878">
    <property type="component" value="Unassembled WGS sequence"/>
</dbReference>
<keyword evidence="26" id="KW-1133">Transmembrane helix</keyword>
<feature type="transmembrane region" description="Helical" evidence="26">
    <location>
        <begin position="12"/>
        <end position="33"/>
    </location>
</feature>
<evidence type="ECO:0000256" key="25">
    <source>
        <dbReference type="ARBA" id="ARBA00049457"/>
    </source>
</evidence>
<protein>
    <recommendedName>
        <fullName evidence="27">Peptidase M20 dimerisation domain-containing protein</fullName>
    </recommendedName>
</protein>
<comment type="catalytic activity">
    <reaction evidence="8">
        <text>(9Z)-octadecenoate + glycine = N-(9Z-octadecenoyl)glycine + H2O</text>
        <dbReference type="Rhea" id="RHEA:51316"/>
        <dbReference type="ChEBI" id="CHEBI:15377"/>
        <dbReference type="ChEBI" id="CHEBI:30823"/>
        <dbReference type="ChEBI" id="CHEBI:57305"/>
        <dbReference type="ChEBI" id="CHEBI:133992"/>
    </reaction>
    <physiologicalReaction direction="right-to-left" evidence="8">
        <dbReference type="Rhea" id="RHEA:51318"/>
    </physiologicalReaction>
</comment>
<dbReference type="GO" id="GO:0004046">
    <property type="term" value="F:aminoacylase activity"/>
    <property type="evidence" value="ECO:0007669"/>
    <property type="project" value="UniProtKB-EC"/>
</dbReference>
<dbReference type="Gene3D" id="1.10.150.900">
    <property type="match status" value="1"/>
</dbReference>
<comment type="catalytic activity">
    <reaction evidence="23">
        <text>L-phenylalanine + (9Z)-octadecenoate = N-(9Z-octadecenoyl)-L-phenylalanine + H2O</text>
        <dbReference type="Rhea" id="RHEA:51300"/>
        <dbReference type="ChEBI" id="CHEBI:15377"/>
        <dbReference type="ChEBI" id="CHEBI:30823"/>
        <dbReference type="ChEBI" id="CHEBI:58095"/>
        <dbReference type="ChEBI" id="CHEBI:134020"/>
    </reaction>
    <physiologicalReaction direction="left-to-right" evidence="23">
        <dbReference type="Rhea" id="RHEA:51301"/>
    </physiologicalReaction>
    <physiologicalReaction direction="right-to-left" evidence="23">
        <dbReference type="Rhea" id="RHEA:51302"/>
    </physiologicalReaction>
</comment>
<evidence type="ECO:0000256" key="14">
    <source>
        <dbReference type="ARBA" id="ARBA00048145"/>
    </source>
</evidence>
<dbReference type="Pfam" id="PF07687">
    <property type="entry name" value="M20_dimer"/>
    <property type="match status" value="1"/>
</dbReference>
<dbReference type="GO" id="GO:0043604">
    <property type="term" value="P:amide biosynthetic process"/>
    <property type="evidence" value="ECO:0007669"/>
    <property type="project" value="TreeGrafter"/>
</dbReference>
<evidence type="ECO:0000256" key="9">
    <source>
        <dbReference type="ARBA" id="ARBA00047567"/>
    </source>
</evidence>
<evidence type="ECO:0000256" key="12">
    <source>
        <dbReference type="ARBA" id="ARBA00047874"/>
    </source>
</evidence>
<evidence type="ECO:0000256" key="3">
    <source>
        <dbReference type="ARBA" id="ARBA00022670"/>
    </source>
</evidence>
<comment type="catalytic activity">
    <reaction evidence="25">
        <text>N-(9Z-octadecenoyl)-L-lysine + H2O = L-lysine + (9Z)-octadecenoate</text>
        <dbReference type="Rhea" id="RHEA:64192"/>
        <dbReference type="ChEBI" id="CHEBI:15377"/>
        <dbReference type="ChEBI" id="CHEBI:30823"/>
        <dbReference type="ChEBI" id="CHEBI:32551"/>
        <dbReference type="ChEBI" id="CHEBI:149731"/>
    </reaction>
    <physiologicalReaction direction="left-to-right" evidence="25">
        <dbReference type="Rhea" id="RHEA:64193"/>
    </physiologicalReaction>
</comment>
<dbReference type="InterPro" id="IPR047177">
    <property type="entry name" value="Pept_M20A"/>
</dbReference>
<dbReference type="InterPro" id="IPR011650">
    <property type="entry name" value="Peptidase_M20_dimer"/>
</dbReference>
<dbReference type="GO" id="GO:0046872">
    <property type="term" value="F:metal ion binding"/>
    <property type="evidence" value="ECO:0007669"/>
    <property type="project" value="UniProtKB-KW"/>
</dbReference>
<dbReference type="GO" id="GO:0043605">
    <property type="term" value="P:amide catabolic process"/>
    <property type="evidence" value="ECO:0007669"/>
    <property type="project" value="TreeGrafter"/>
</dbReference>
<evidence type="ECO:0000256" key="17">
    <source>
        <dbReference type="ARBA" id="ARBA00048579"/>
    </source>
</evidence>
<evidence type="ECO:0000256" key="5">
    <source>
        <dbReference type="ARBA" id="ARBA00022801"/>
    </source>
</evidence>
<evidence type="ECO:0000256" key="24">
    <source>
        <dbReference type="ARBA" id="ARBA00049100"/>
    </source>
</evidence>
<comment type="catalytic activity">
    <reaction evidence="20">
        <text>N-(9Z-octadecenoyl)-L-tryptophan + H2O = L-tryptophan + (9Z)-octadecenoate</text>
        <dbReference type="Rhea" id="RHEA:64176"/>
        <dbReference type="ChEBI" id="CHEBI:15377"/>
        <dbReference type="ChEBI" id="CHEBI:30823"/>
        <dbReference type="ChEBI" id="CHEBI:57912"/>
        <dbReference type="ChEBI" id="CHEBI:149733"/>
    </reaction>
    <physiologicalReaction direction="left-to-right" evidence="20">
        <dbReference type="Rhea" id="RHEA:64177"/>
    </physiologicalReaction>
</comment>
<keyword evidence="4" id="KW-0479">Metal-binding</keyword>
<comment type="catalytic activity">
    <reaction evidence="16">
        <text>N-(5Z,8Z,11Z,14Z)-eicosatetraenoyl-glycine + H2O = (5Z,8Z,11Z,14Z)-eicosatetraenoate + glycine</text>
        <dbReference type="Rhea" id="RHEA:64108"/>
        <dbReference type="ChEBI" id="CHEBI:15377"/>
        <dbReference type="ChEBI" id="CHEBI:32395"/>
        <dbReference type="ChEBI" id="CHEBI:57305"/>
        <dbReference type="ChEBI" id="CHEBI:59002"/>
    </reaction>
    <physiologicalReaction direction="left-to-right" evidence="16">
        <dbReference type="Rhea" id="RHEA:64109"/>
    </physiologicalReaction>
    <physiologicalReaction direction="right-to-left" evidence="16">
        <dbReference type="Rhea" id="RHEA:64110"/>
    </physiologicalReaction>
</comment>
<evidence type="ECO:0000256" key="8">
    <source>
        <dbReference type="ARBA" id="ARBA00047450"/>
    </source>
</evidence>
<evidence type="ECO:0000313" key="29">
    <source>
        <dbReference type="Proteomes" id="UP001209878"/>
    </source>
</evidence>
<proteinExistence type="inferred from homology"/>
<evidence type="ECO:0000256" key="11">
    <source>
        <dbReference type="ARBA" id="ARBA00047866"/>
    </source>
</evidence>
<comment type="catalytic activity">
    <reaction evidence="12">
        <text>(5Z,8Z,11Z,14Z)-eicosatetraenoate + L-phenylalanine = N-(5Z,8Z,11Z,14Z-eicosatetraenoyl)-L-phenylalanine + H2O</text>
        <dbReference type="Rhea" id="RHEA:51312"/>
        <dbReference type="ChEBI" id="CHEBI:15377"/>
        <dbReference type="ChEBI" id="CHEBI:32395"/>
        <dbReference type="ChEBI" id="CHEBI:58095"/>
        <dbReference type="ChEBI" id="CHEBI:134022"/>
    </reaction>
    <physiologicalReaction direction="left-to-right" evidence="12">
        <dbReference type="Rhea" id="RHEA:51313"/>
    </physiologicalReaction>
    <physiologicalReaction direction="right-to-left" evidence="12">
        <dbReference type="Rhea" id="RHEA:51314"/>
    </physiologicalReaction>
</comment>
<comment type="catalytic activity">
    <reaction evidence="18">
        <text>N-(9Z-octadecenoyl)-L-serine + H2O = L-serine + (9Z)-octadecenoate</text>
        <dbReference type="Rhea" id="RHEA:51352"/>
        <dbReference type="ChEBI" id="CHEBI:15377"/>
        <dbReference type="ChEBI" id="CHEBI:30823"/>
        <dbReference type="ChEBI" id="CHEBI:33384"/>
        <dbReference type="ChEBI" id="CHEBI:134031"/>
    </reaction>
    <physiologicalReaction direction="left-to-right" evidence="18">
        <dbReference type="Rhea" id="RHEA:51353"/>
    </physiologicalReaction>
</comment>
<comment type="catalytic activity">
    <reaction evidence="15">
        <text>N-(9Z-octadecenoyl)-L-asparagine + H2O = L-asparagine + (9Z)-octadecenoate</text>
        <dbReference type="Rhea" id="RHEA:64136"/>
        <dbReference type="ChEBI" id="CHEBI:15377"/>
        <dbReference type="ChEBI" id="CHEBI:30823"/>
        <dbReference type="ChEBI" id="CHEBI:58048"/>
        <dbReference type="ChEBI" id="CHEBI:149730"/>
    </reaction>
    <physiologicalReaction direction="left-to-right" evidence="15">
        <dbReference type="Rhea" id="RHEA:64137"/>
    </physiologicalReaction>
</comment>
<gene>
    <name evidence="28" type="ORF">NP493_926g01063</name>
</gene>
<evidence type="ECO:0000256" key="19">
    <source>
        <dbReference type="ARBA" id="ARBA00048729"/>
    </source>
</evidence>
<comment type="pathway">
    <text evidence="1">Lipid metabolism; fatty acid metabolism.</text>
</comment>
<keyword evidence="29" id="KW-1185">Reference proteome</keyword>
<dbReference type="Pfam" id="PF01546">
    <property type="entry name" value="Peptidase_M20"/>
    <property type="match status" value="1"/>
</dbReference>
<keyword evidence="3" id="KW-0645">Protease</keyword>
<evidence type="ECO:0000256" key="6">
    <source>
        <dbReference type="ARBA" id="ARBA00022833"/>
    </source>
</evidence>
<dbReference type="PANTHER" id="PTHR45962:SF1">
    <property type="entry name" value="N-FATTY-ACYL-AMINO ACID SYNTHASE_HYDROLASE PM20D1"/>
    <property type="match status" value="1"/>
</dbReference>
<comment type="catalytic activity">
    <reaction evidence="22">
        <text>an N-acyl-aromatic L-alpha-amino acid + H2O = an aromatic L-alpha-amino acid + a carboxylate</text>
        <dbReference type="Rhea" id="RHEA:54184"/>
        <dbReference type="ChEBI" id="CHEBI:15377"/>
        <dbReference type="ChEBI" id="CHEBI:29067"/>
        <dbReference type="ChEBI" id="CHEBI:84824"/>
        <dbReference type="ChEBI" id="CHEBI:138093"/>
        <dbReference type="EC" id="3.5.1.114"/>
    </reaction>
    <physiologicalReaction direction="left-to-right" evidence="22">
        <dbReference type="Rhea" id="RHEA:54185"/>
    </physiologicalReaction>
    <physiologicalReaction direction="right-to-left" evidence="22">
        <dbReference type="Rhea" id="RHEA:54186"/>
    </physiologicalReaction>
</comment>
<evidence type="ECO:0000256" key="26">
    <source>
        <dbReference type="SAM" id="Phobius"/>
    </source>
</evidence>
<evidence type="ECO:0000256" key="1">
    <source>
        <dbReference type="ARBA" id="ARBA00004872"/>
    </source>
</evidence>
<comment type="catalytic activity">
    <reaction evidence="17">
        <text>an N-acyl-L-amino acid + H2O = an L-alpha-amino acid + a carboxylate</text>
        <dbReference type="Rhea" id="RHEA:15565"/>
        <dbReference type="ChEBI" id="CHEBI:15377"/>
        <dbReference type="ChEBI" id="CHEBI:29067"/>
        <dbReference type="ChEBI" id="CHEBI:59869"/>
        <dbReference type="ChEBI" id="CHEBI:59874"/>
        <dbReference type="EC" id="3.5.1.14"/>
    </reaction>
    <physiologicalReaction direction="left-to-right" evidence="17">
        <dbReference type="Rhea" id="RHEA:15566"/>
    </physiologicalReaction>
    <physiologicalReaction direction="right-to-left" evidence="17">
        <dbReference type="Rhea" id="RHEA:15567"/>
    </physiologicalReaction>
</comment>
<evidence type="ECO:0000259" key="27">
    <source>
        <dbReference type="Pfam" id="PF07687"/>
    </source>
</evidence>
<comment type="catalytic activity">
    <reaction evidence="19">
        <text>N-(9Z-octadecenoyl)-L-glutamine + H2O = L-glutamine + (9Z)-octadecenoate</text>
        <dbReference type="Rhea" id="RHEA:51356"/>
        <dbReference type="ChEBI" id="CHEBI:15377"/>
        <dbReference type="ChEBI" id="CHEBI:30823"/>
        <dbReference type="ChEBI" id="CHEBI:58359"/>
        <dbReference type="ChEBI" id="CHEBI:134033"/>
    </reaction>
    <physiologicalReaction direction="left-to-right" evidence="19">
        <dbReference type="Rhea" id="RHEA:51357"/>
    </physiologicalReaction>
</comment>
<organism evidence="28 29">
    <name type="scientific">Ridgeia piscesae</name>
    <name type="common">Tubeworm</name>
    <dbReference type="NCBI Taxonomy" id="27915"/>
    <lineage>
        <taxon>Eukaryota</taxon>
        <taxon>Metazoa</taxon>
        <taxon>Spiralia</taxon>
        <taxon>Lophotrochozoa</taxon>
        <taxon>Annelida</taxon>
        <taxon>Polychaeta</taxon>
        <taxon>Sedentaria</taxon>
        <taxon>Canalipalpata</taxon>
        <taxon>Sabellida</taxon>
        <taxon>Siboglinidae</taxon>
        <taxon>Ridgeia</taxon>
    </lineage>
</organism>
<evidence type="ECO:0000256" key="20">
    <source>
        <dbReference type="ARBA" id="ARBA00048822"/>
    </source>
</evidence>
<dbReference type="GO" id="GO:0006508">
    <property type="term" value="P:proteolysis"/>
    <property type="evidence" value="ECO:0007669"/>
    <property type="project" value="UniProtKB-KW"/>
</dbReference>
<reference evidence="28" key="1">
    <citation type="journal article" date="2023" name="Mol. Biol. Evol.">
        <title>Third-Generation Sequencing Reveals the Adaptive Role of the Epigenome in Three Deep-Sea Polychaetes.</title>
        <authorList>
            <person name="Perez M."/>
            <person name="Aroh O."/>
            <person name="Sun Y."/>
            <person name="Lan Y."/>
            <person name="Juniper S.K."/>
            <person name="Young C.R."/>
            <person name="Angers B."/>
            <person name="Qian P.Y."/>
        </authorList>
    </citation>
    <scope>NUCLEOTIDE SEQUENCE</scope>
    <source>
        <strain evidence="28">R07B-5</strain>
    </source>
</reference>
<comment type="catalytic activity">
    <reaction evidence="9">
        <text>N-(4Z,7Z,10Z,13Z,16Z,19Z-docosahexaenoyl)-L-phenylalanine + H2O = (4Z,7Z,10Z,13Z,16Z,19Z)-docosahexaenoate + L-phenylalanine</text>
        <dbReference type="Rhea" id="RHEA:64132"/>
        <dbReference type="ChEBI" id="CHEBI:15377"/>
        <dbReference type="ChEBI" id="CHEBI:58095"/>
        <dbReference type="ChEBI" id="CHEBI:77016"/>
        <dbReference type="ChEBI" id="CHEBI:149701"/>
    </reaction>
    <physiologicalReaction direction="left-to-right" evidence="9">
        <dbReference type="Rhea" id="RHEA:64133"/>
    </physiologicalReaction>
</comment>
<keyword evidence="26" id="KW-0472">Membrane</keyword>
<dbReference type="FunFam" id="1.10.150.900:FF:000003">
    <property type="entry name" value="N-fatty-acyl-amino acid synthase/hydrolase PM20D1"/>
    <property type="match status" value="1"/>
</dbReference>
<evidence type="ECO:0000313" key="28">
    <source>
        <dbReference type="EMBL" id="KAK2172816.1"/>
    </source>
</evidence>
<dbReference type="GO" id="GO:0008233">
    <property type="term" value="F:peptidase activity"/>
    <property type="evidence" value="ECO:0007669"/>
    <property type="project" value="UniProtKB-KW"/>
</dbReference>
<dbReference type="Gene3D" id="3.40.630.10">
    <property type="entry name" value="Zn peptidases"/>
    <property type="match status" value="1"/>
</dbReference>
<dbReference type="SUPFAM" id="SSF53187">
    <property type="entry name" value="Zn-dependent exopeptidases"/>
    <property type="match status" value="1"/>
</dbReference>